<dbReference type="Pfam" id="PF09912">
    <property type="entry name" value="DUF2141"/>
    <property type="match status" value="1"/>
</dbReference>
<organism evidence="2 3">
    <name type="scientific">Sediminicola luteus</name>
    <dbReference type="NCBI Taxonomy" id="319238"/>
    <lineage>
        <taxon>Bacteria</taxon>
        <taxon>Pseudomonadati</taxon>
        <taxon>Bacteroidota</taxon>
        <taxon>Flavobacteriia</taxon>
        <taxon>Flavobacteriales</taxon>
        <taxon>Flavobacteriaceae</taxon>
        <taxon>Sediminicola</taxon>
    </lineage>
</organism>
<feature type="signal peptide" evidence="1">
    <location>
        <begin position="1"/>
        <end position="22"/>
    </location>
</feature>
<reference evidence="2 3" key="1">
    <citation type="submission" date="2017-04" db="EMBL/GenBank/DDBJ databases">
        <title>A new member of the family Flavobacteriaceae isolated from ascidians.</title>
        <authorList>
            <person name="Chen L."/>
        </authorList>
    </citation>
    <scope>NUCLEOTIDE SEQUENCE [LARGE SCALE GENOMIC DNA]</scope>
    <source>
        <strain evidence="2 3">HQA918</strain>
    </source>
</reference>
<accession>A0A2A4GBX4</accession>
<proteinExistence type="predicted"/>
<keyword evidence="3" id="KW-1185">Reference proteome</keyword>
<dbReference type="InterPro" id="IPR018673">
    <property type="entry name" value="DUF2141"/>
</dbReference>
<comment type="caution">
    <text evidence="2">The sequence shown here is derived from an EMBL/GenBank/DDBJ whole genome shotgun (WGS) entry which is preliminary data.</text>
</comment>
<dbReference type="AlphaFoldDB" id="A0A2A4GBX4"/>
<gene>
    <name evidence="2" type="ORF">B7P33_01005</name>
</gene>
<evidence type="ECO:0000313" key="2">
    <source>
        <dbReference type="EMBL" id="PCE65911.1"/>
    </source>
</evidence>
<dbReference type="Proteomes" id="UP000219559">
    <property type="component" value="Unassembled WGS sequence"/>
</dbReference>
<keyword evidence="1" id="KW-0732">Signal</keyword>
<feature type="chain" id="PRO_5012630316" description="DUF2141 domain-containing protein" evidence="1">
    <location>
        <begin position="23"/>
        <end position="142"/>
    </location>
</feature>
<evidence type="ECO:0008006" key="4">
    <source>
        <dbReference type="Google" id="ProtNLM"/>
    </source>
</evidence>
<dbReference type="RefSeq" id="WP_097441437.1">
    <property type="nucleotide sequence ID" value="NZ_NBWU01000001.1"/>
</dbReference>
<evidence type="ECO:0000313" key="3">
    <source>
        <dbReference type="Proteomes" id="UP000219559"/>
    </source>
</evidence>
<name>A0A2A4GBX4_9FLAO</name>
<dbReference type="OrthoDB" id="9788332at2"/>
<sequence>MIRIFHLIIVFLLGLLSAWAQEANTTHKISVTIENIDNDQGKQYVALYNEEAKFLKELHKGAIVTITNGKAQTVFENIPPGVYAVSTFHDENDNGELDTNFLGIPKEDTGTSNDAPARFGPPKWEAAKFLVSDSDVELVIHL</sequence>
<dbReference type="EMBL" id="NBWU01000001">
    <property type="protein sequence ID" value="PCE65911.1"/>
    <property type="molecule type" value="Genomic_DNA"/>
</dbReference>
<protein>
    <recommendedName>
        <fullName evidence="4">DUF2141 domain-containing protein</fullName>
    </recommendedName>
</protein>
<evidence type="ECO:0000256" key="1">
    <source>
        <dbReference type="SAM" id="SignalP"/>
    </source>
</evidence>